<accession>A0A2V2N0P3</accession>
<evidence type="ECO:0000313" key="2">
    <source>
        <dbReference type="Proteomes" id="UP000245657"/>
    </source>
</evidence>
<evidence type="ECO:0000313" key="1">
    <source>
        <dbReference type="EMBL" id="PWR72180.1"/>
    </source>
</evidence>
<dbReference type="OrthoDB" id="105426at2157"/>
<sequence>MSNMCNMASAQPYKRIPLTPSTWEQLSLLKKPGETFDHLISDLIEERQRQDMIRHVRHVAEHGDFVSLDEAEEAWKE</sequence>
<reference evidence="1 2" key="1">
    <citation type="submission" date="2018-05" db="EMBL/GenBank/DDBJ databases">
        <title>Draft genome of Methanospirillum lacunae Ki8-1.</title>
        <authorList>
            <person name="Dueholm M.S."/>
            <person name="Nielsen P.H."/>
            <person name="Bakmann L.F."/>
            <person name="Otzen D.E."/>
        </authorList>
    </citation>
    <scope>NUCLEOTIDE SEQUENCE [LARGE SCALE GENOMIC DNA]</scope>
    <source>
        <strain evidence="1 2">Ki8-1</strain>
    </source>
</reference>
<proteinExistence type="predicted"/>
<name>A0A2V2N0P3_9EURY</name>
<dbReference type="AlphaFoldDB" id="A0A2V2N0P3"/>
<dbReference type="EMBL" id="QGMY01000007">
    <property type="protein sequence ID" value="PWR72180.1"/>
    <property type="molecule type" value="Genomic_DNA"/>
</dbReference>
<comment type="caution">
    <text evidence="1">The sequence shown here is derived from an EMBL/GenBank/DDBJ whole genome shotgun (WGS) entry which is preliminary data.</text>
</comment>
<evidence type="ECO:0008006" key="3">
    <source>
        <dbReference type="Google" id="ProtNLM"/>
    </source>
</evidence>
<organism evidence="1 2">
    <name type="scientific">Methanospirillum lacunae</name>
    <dbReference type="NCBI Taxonomy" id="668570"/>
    <lineage>
        <taxon>Archaea</taxon>
        <taxon>Methanobacteriati</taxon>
        <taxon>Methanobacteriota</taxon>
        <taxon>Stenosarchaea group</taxon>
        <taxon>Methanomicrobia</taxon>
        <taxon>Methanomicrobiales</taxon>
        <taxon>Methanospirillaceae</taxon>
        <taxon>Methanospirillum</taxon>
    </lineage>
</organism>
<gene>
    <name evidence="1" type="ORF">DK846_09345</name>
</gene>
<keyword evidence="2" id="KW-1185">Reference proteome</keyword>
<dbReference type="Proteomes" id="UP000245657">
    <property type="component" value="Unassembled WGS sequence"/>
</dbReference>
<protein>
    <recommendedName>
        <fullName evidence="3">CopG family transcriptional regulator</fullName>
    </recommendedName>
</protein>